<feature type="transmembrane region" description="Helical" evidence="8">
    <location>
        <begin position="73"/>
        <end position="96"/>
    </location>
</feature>
<dbReference type="EMBL" id="FUWJ01000004">
    <property type="protein sequence ID" value="SKA13267.1"/>
    <property type="molecule type" value="Genomic_DNA"/>
</dbReference>
<name>A0A1T4RBI3_9HYPH</name>
<dbReference type="PANTHER" id="PTHR21716:SF67">
    <property type="entry name" value="TRANSPORT PROTEIN YDIK-RELATED"/>
    <property type="match status" value="1"/>
</dbReference>
<evidence type="ECO:0000313" key="10">
    <source>
        <dbReference type="Proteomes" id="UP000190092"/>
    </source>
</evidence>
<dbReference type="InterPro" id="IPR002549">
    <property type="entry name" value="AI-2E-like"/>
</dbReference>
<dbReference type="PANTHER" id="PTHR21716">
    <property type="entry name" value="TRANSMEMBRANE PROTEIN"/>
    <property type="match status" value="1"/>
</dbReference>
<comment type="similarity">
    <text evidence="2">Belongs to the autoinducer-2 exporter (AI-2E) (TC 2.A.86) family.</text>
</comment>
<feature type="transmembrane region" description="Helical" evidence="8">
    <location>
        <begin position="272"/>
        <end position="296"/>
    </location>
</feature>
<keyword evidence="3" id="KW-0813">Transport</keyword>
<feature type="transmembrane region" description="Helical" evidence="8">
    <location>
        <begin position="316"/>
        <end position="342"/>
    </location>
</feature>
<accession>A0A1T4RBI3</accession>
<dbReference type="GO" id="GO:0005886">
    <property type="term" value="C:plasma membrane"/>
    <property type="evidence" value="ECO:0007669"/>
    <property type="project" value="UniProtKB-SubCell"/>
</dbReference>
<feature type="transmembrane region" description="Helical" evidence="8">
    <location>
        <begin position="43"/>
        <end position="61"/>
    </location>
</feature>
<evidence type="ECO:0000256" key="5">
    <source>
        <dbReference type="ARBA" id="ARBA00022692"/>
    </source>
</evidence>
<evidence type="ECO:0000256" key="7">
    <source>
        <dbReference type="ARBA" id="ARBA00023136"/>
    </source>
</evidence>
<evidence type="ECO:0000256" key="8">
    <source>
        <dbReference type="SAM" id="Phobius"/>
    </source>
</evidence>
<gene>
    <name evidence="9" type="ORF">SAMN02745126_03748</name>
</gene>
<evidence type="ECO:0000256" key="3">
    <source>
        <dbReference type="ARBA" id="ARBA00022448"/>
    </source>
</evidence>
<feature type="transmembrane region" description="Helical" evidence="8">
    <location>
        <begin position="19"/>
        <end position="37"/>
    </location>
</feature>
<sequence>MLENTTTGRAELSQFAVDLVIRLALLAGLVYGTVLLLRPIAGMLLWSVILAVAAFPLFAVLRHRLHLRPGLAATLLAVMLLALIVVPAAVLGVSAVDTLEQYAQHLLGGHSLLPRPPESVRDWPLIGQRLYNFWSQAASDVRTLLEAHVSQIASLGRWIAGIAAGVALELLQFATAIIVAGILLSYSDRLTGSARQLATRVAGARGGHFLDIAGATIRNVSQGVIGIALLQAALLGVGMLVAGVPFSGAITFAALVLAIVQIGPNPIMIPVIIWVWTAFPAFTATLYTIYTAPLLLIDNVLRPIVMARGLQTPMVIILGGVICGTLAGGLIGLFIGPVLLAVTYDLVIAWLNHDPADSTQHQLRDPG</sequence>
<reference evidence="10" key="1">
    <citation type="submission" date="2017-02" db="EMBL/GenBank/DDBJ databases">
        <authorList>
            <person name="Varghese N."/>
            <person name="Submissions S."/>
        </authorList>
    </citation>
    <scope>NUCLEOTIDE SEQUENCE [LARGE SCALE GENOMIC DNA]</scope>
    <source>
        <strain evidence="10">ATCC 27094</strain>
    </source>
</reference>
<protein>
    <submittedName>
        <fullName evidence="9">Predicted PurR-regulated permease PerM</fullName>
    </submittedName>
</protein>
<keyword evidence="4" id="KW-1003">Cell membrane</keyword>
<keyword evidence="7 8" id="KW-0472">Membrane</keyword>
<feature type="transmembrane region" description="Helical" evidence="8">
    <location>
        <begin position="227"/>
        <end position="260"/>
    </location>
</feature>
<dbReference type="AlphaFoldDB" id="A0A1T4RBI3"/>
<organism evidence="9 10">
    <name type="scientific">Enhydrobacter aerosaccus</name>
    <dbReference type="NCBI Taxonomy" id="225324"/>
    <lineage>
        <taxon>Bacteria</taxon>
        <taxon>Pseudomonadati</taxon>
        <taxon>Pseudomonadota</taxon>
        <taxon>Alphaproteobacteria</taxon>
        <taxon>Hyphomicrobiales</taxon>
        <taxon>Enhydrobacter</taxon>
    </lineage>
</organism>
<dbReference type="Proteomes" id="UP000190092">
    <property type="component" value="Unassembled WGS sequence"/>
</dbReference>
<evidence type="ECO:0000256" key="4">
    <source>
        <dbReference type="ARBA" id="ARBA00022475"/>
    </source>
</evidence>
<evidence type="ECO:0000256" key="2">
    <source>
        <dbReference type="ARBA" id="ARBA00009773"/>
    </source>
</evidence>
<comment type="subcellular location">
    <subcellularLocation>
        <location evidence="1">Cell membrane</location>
        <topology evidence="1">Multi-pass membrane protein</topology>
    </subcellularLocation>
</comment>
<keyword evidence="10" id="KW-1185">Reference proteome</keyword>
<keyword evidence="6 8" id="KW-1133">Transmembrane helix</keyword>
<feature type="transmembrane region" description="Helical" evidence="8">
    <location>
        <begin position="158"/>
        <end position="186"/>
    </location>
</feature>
<proteinExistence type="inferred from homology"/>
<dbReference type="STRING" id="225324.SAMN02745126_03748"/>
<evidence type="ECO:0000256" key="6">
    <source>
        <dbReference type="ARBA" id="ARBA00022989"/>
    </source>
</evidence>
<dbReference type="RefSeq" id="WP_085935412.1">
    <property type="nucleotide sequence ID" value="NZ_FUWJ01000004.1"/>
</dbReference>
<evidence type="ECO:0000256" key="1">
    <source>
        <dbReference type="ARBA" id="ARBA00004651"/>
    </source>
</evidence>
<evidence type="ECO:0000313" key="9">
    <source>
        <dbReference type="EMBL" id="SKA13267.1"/>
    </source>
</evidence>
<keyword evidence="5 8" id="KW-0812">Transmembrane</keyword>
<dbReference type="OrthoDB" id="8113547at2"/>
<dbReference type="Pfam" id="PF01594">
    <property type="entry name" value="AI-2E_transport"/>
    <property type="match status" value="1"/>
</dbReference>